<dbReference type="GeneID" id="66079432"/>
<evidence type="ECO:0000256" key="1">
    <source>
        <dbReference type="ARBA" id="ARBA00004555"/>
    </source>
</evidence>
<feature type="region of interest" description="Disordered" evidence="5">
    <location>
        <begin position="792"/>
        <end position="818"/>
    </location>
</feature>
<dbReference type="GO" id="GO:0005783">
    <property type="term" value="C:endoplasmic reticulum"/>
    <property type="evidence" value="ECO:0007669"/>
    <property type="project" value="TreeGrafter"/>
</dbReference>
<proteinExistence type="predicted"/>
<gene>
    <name evidence="8" type="ORF">E1B28_010356</name>
</gene>
<keyword evidence="9" id="KW-1185">Reference proteome</keyword>
<dbReference type="Proteomes" id="UP001049176">
    <property type="component" value="Chromosome 6"/>
</dbReference>
<feature type="compositionally biased region" description="Acidic residues" evidence="5">
    <location>
        <begin position="806"/>
        <end position="818"/>
    </location>
</feature>
<dbReference type="InterPro" id="IPR011989">
    <property type="entry name" value="ARM-like"/>
</dbReference>
<evidence type="ECO:0000256" key="5">
    <source>
        <dbReference type="SAM" id="MobiDB-lite"/>
    </source>
</evidence>
<dbReference type="RefSeq" id="XP_043007781.1">
    <property type="nucleotide sequence ID" value="XM_043155315.1"/>
</dbReference>
<evidence type="ECO:0000256" key="3">
    <source>
        <dbReference type="ARBA" id="ARBA00023054"/>
    </source>
</evidence>
<dbReference type="KEGG" id="more:E1B28_010356"/>
<evidence type="ECO:0000256" key="2">
    <source>
        <dbReference type="ARBA" id="ARBA00023034"/>
    </source>
</evidence>
<keyword evidence="2" id="KW-0333">Golgi apparatus</keyword>
<name>A0A9P7RY54_9AGAR</name>
<evidence type="ECO:0000256" key="4">
    <source>
        <dbReference type="SAM" id="Coils"/>
    </source>
</evidence>
<protein>
    <recommendedName>
        <fullName evidence="10">General vesicular transport factor p115</fullName>
    </recommendedName>
</protein>
<accession>A0A9P7RY54</accession>
<dbReference type="InterPro" id="IPR024095">
    <property type="entry name" value="Vesicle_P115"/>
</dbReference>
<comment type="caution">
    <text evidence="8">The sequence shown here is derived from an EMBL/GenBank/DDBJ whole genome shotgun (WGS) entry which is preliminary data.</text>
</comment>
<dbReference type="Pfam" id="PF04871">
    <property type="entry name" value="Uso1_p115_C"/>
    <property type="match status" value="1"/>
</dbReference>
<dbReference type="GO" id="GO:0005795">
    <property type="term" value="C:Golgi stack"/>
    <property type="evidence" value="ECO:0007669"/>
    <property type="project" value="TreeGrafter"/>
</dbReference>
<keyword evidence="3 4" id="KW-0175">Coiled coil</keyword>
<evidence type="ECO:0000313" key="9">
    <source>
        <dbReference type="Proteomes" id="UP001049176"/>
    </source>
</evidence>
<evidence type="ECO:0000259" key="7">
    <source>
        <dbReference type="Pfam" id="PF04871"/>
    </source>
</evidence>
<dbReference type="GO" id="GO:0048211">
    <property type="term" value="P:Golgi vesicle docking"/>
    <property type="evidence" value="ECO:0007669"/>
    <property type="project" value="TreeGrafter"/>
</dbReference>
<feature type="domain" description="Vesicle tethering protein Uso1/P115-like head" evidence="6">
    <location>
        <begin position="363"/>
        <end position="696"/>
    </location>
</feature>
<feature type="domain" description="Uso1/p115-like vesicle tethering protein C-terminal" evidence="7">
    <location>
        <begin position="713"/>
        <end position="818"/>
    </location>
</feature>
<feature type="coiled-coil region" evidence="4">
    <location>
        <begin position="750"/>
        <end position="784"/>
    </location>
</feature>
<dbReference type="Gene3D" id="1.25.10.10">
    <property type="entry name" value="Leucine-rich Repeat Variant"/>
    <property type="match status" value="1"/>
</dbReference>
<reference evidence="8" key="1">
    <citation type="journal article" date="2021" name="Genome Biol. Evol.">
        <title>The assembled and annotated genome of the fairy-ring fungus Marasmius oreades.</title>
        <authorList>
            <person name="Hiltunen M."/>
            <person name="Ament-Velasquez S.L."/>
            <person name="Johannesson H."/>
        </authorList>
    </citation>
    <scope>NUCLEOTIDE SEQUENCE</scope>
    <source>
        <strain evidence="8">03SP1</strain>
    </source>
</reference>
<dbReference type="GO" id="GO:0006886">
    <property type="term" value="P:intracellular protein transport"/>
    <property type="evidence" value="ECO:0007669"/>
    <property type="project" value="InterPro"/>
</dbReference>
<dbReference type="InterPro" id="IPR016024">
    <property type="entry name" value="ARM-type_fold"/>
</dbReference>
<evidence type="ECO:0000313" key="8">
    <source>
        <dbReference type="EMBL" id="KAG7091311.1"/>
    </source>
</evidence>
<evidence type="ECO:0008006" key="10">
    <source>
        <dbReference type="Google" id="ProtNLM"/>
    </source>
</evidence>
<evidence type="ECO:0000259" key="6">
    <source>
        <dbReference type="Pfam" id="PF04869"/>
    </source>
</evidence>
<sequence length="818" mass="90578">MEFLSQTYVALRGPTGAPQTAAEIVGKLIDRLSPATLLADRRAAVLALKGLSRDHKQDVGERALPGLLQVLYNDAEVDPDIGKATLETLTMLCDVEEERDLGFKNTDAILENEQALHALMALLADNNFYTRFATLQFLSILLQNRRQRVQSYFLTAPSGSRSIIAVLEDKREIIRNEAIAVVKSLITQSADIQKVLAFEGAFEKLFNMVTQEGGVDGGAVTEEALICLDSFLRFNSSNQTYFRETGLPSSLLSLLLFPPNMSMQELGPQEFALQFWDDQKLANASAVVGIIGLLVGSKGAQEQPAYIRCLIEMALASNAPTVLKTKALTSLPSNLNFPMSDFILTPYMPVPETNGEEWDRLEAATALDALVELALHGEYNGMDAHKRLSGGLMMRAAAVSVFENFVRKEERKQAFIQRLVPHVGSELLPNPLIQSLVMIPNSDTPLDPVMVASTHFASLLFSHLLRNSPRCKSLARSIKPQPATGSDTGNFFVPADTTAPQAPIPAETLAEDDEPPQTLCQIMTENLSLSLLARSRANNSDREAREWDRLIVAYLCLLSQWLWEEPGAVRDFLDAGGLGILVEPVNYASEGDLVVPGLCLFLLGICYEFNREPGEITRNTTYPILNRLGVDTLIGRMSRLREDERFKAVSPEISVLPFNTTPVSHLQKPEEQEGEIWFDWAFVDFWKSTYYTVQRGLSTEPDQLASASSGQTTELTMLVSSLREVIRTQSGEIESLNAQLKQTLSSNDQLATLQKDIAKLTIELQESEEKRKETDREHEDLLVLVDELSGKHAQDKARMREAGLDVSEDEGEDGDDDE</sequence>
<dbReference type="SUPFAM" id="SSF48371">
    <property type="entry name" value="ARM repeat"/>
    <property type="match status" value="1"/>
</dbReference>
<dbReference type="InterPro" id="IPR006955">
    <property type="entry name" value="Uso1_p115_C"/>
</dbReference>
<dbReference type="OrthoDB" id="198977at2759"/>
<dbReference type="Pfam" id="PF04869">
    <property type="entry name" value="Uso1_p115_head"/>
    <property type="match status" value="1"/>
</dbReference>
<comment type="subcellular location">
    <subcellularLocation>
        <location evidence="1">Golgi apparatus</location>
    </subcellularLocation>
</comment>
<dbReference type="PANTHER" id="PTHR10013:SF0">
    <property type="entry name" value="GENERAL VESICULAR TRANSPORT FACTOR P115"/>
    <property type="match status" value="1"/>
</dbReference>
<dbReference type="GO" id="GO:0012507">
    <property type="term" value="C:ER to Golgi transport vesicle membrane"/>
    <property type="evidence" value="ECO:0007669"/>
    <property type="project" value="TreeGrafter"/>
</dbReference>
<dbReference type="PANTHER" id="PTHR10013">
    <property type="entry name" value="GENERAL VESICULAR TRANSPORT FACTOR P115"/>
    <property type="match status" value="1"/>
</dbReference>
<dbReference type="EMBL" id="CM032186">
    <property type="protein sequence ID" value="KAG7091311.1"/>
    <property type="molecule type" value="Genomic_DNA"/>
</dbReference>
<dbReference type="GO" id="GO:0000139">
    <property type="term" value="C:Golgi membrane"/>
    <property type="evidence" value="ECO:0007669"/>
    <property type="project" value="InterPro"/>
</dbReference>
<dbReference type="AlphaFoldDB" id="A0A9P7RY54"/>
<dbReference type="GO" id="GO:0006888">
    <property type="term" value="P:endoplasmic reticulum to Golgi vesicle-mediated transport"/>
    <property type="evidence" value="ECO:0007669"/>
    <property type="project" value="TreeGrafter"/>
</dbReference>
<dbReference type="GO" id="GO:0048280">
    <property type="term" value="P:vesicle fusion with Golgi apparatus"/>
    <property type="evidence" value="ECO:0007669"/>
    <property type="project" value="InterPro"/>
</dbReference>
<organism evidence="8 9">
    <name type="scientific">Marasmius oreades</name>
    <name type="common">fairy-ring Marasmius</name>
    <dbReference type="NCBI Taxonomy" id="181124"/>
    <lineage>
        <taxon>Eukaryota</taxon>
        <taxon>Fungi</taxon>
        <taxon>Dikarya</taxon>
        <taxon>Basidiomycota</taxon>
        <taxon>Agaricomycotina</taxon>
        <taxon>Agaricomycetes</taxon>
        <taxon>Agaricomycetidae</taxon>
        <taxon>Agaricales</taxon>
        <taxon>Marasmiineae</taxon>
        <taxon>Marasmiaceae</taxon>
        <taxon>Marasmius</taxon>
    </lineage>
</organism>
<dbReference type="InterPro" id="IPR006953">
    <property type="entry name" value="Vesicle_Uso1_P115_head"/>
</dbReference>
<feature type="compositionally biased region" description="Basic and acidic residues" evidence="5">
    <location>
        <begin position="792"/>
        <end position="803"/>
    </location>
</feature>